<evidence type="ECO:0000313" key="1">
    <source>
        <dbReference type="EMBL" id="TEY22512.1"/>
    </source>
</evidence>
<protein>
    <submittedName>
        <fullName evidence="1">Uncharacterized protein</fullName>
    </submittedName>
</protein>
<dbReference type="Proteomes" id="UP000297299">
    <property type="component" value="Unassembled WGS sequence"/>
</dbReference>
<evidence type="ECO:0000313" key="2">
    <source>
        <dbReference type="Proteomes" id="UP000297299"/>
    </source>
</evidence>
<dbReference type="AlphaFoldDB" id="A0A4Y8CD25"/>
<keyword evidence="2" id="KW-1185">Reference proteome</keyword>
<dbReference type="EMBL" id="PHWZ01001569">
    <property type="protein sequence ID" value="TEY22512.1"/>
    <property type="molecule type" value="Genomic_DNA"/>
</dbReference>
<sequence length="86" mass="9475">MLAMLLAPEFTEDGEIVLTMEESRLLVRTEVDVDFVEDGELTTFEDSVSAVAVELEFAVAKDFDKVPMPEAVVLASGHIVDPDFEI</sequence>
<reference evidence="1 2" key="1">
    <citation type="submission" date="2017-11" db="EMBL/GenBank/DDBJ databases">
        <title>Comparative genomics of Botrytis spp.</title>
        <authorList>
            <person name="Valero-Jimenez C.A."/>
            <person name="Tapia P."/>
            <person name="Veloso J."/>
            <person name="Silva-Moreno E."/>
            <person name="Staats M."/>
            <person name="Valdes J.H."/>
            <person name="Van Kan J.A.L."/>
        </authorList>
    </citation>
    <scope>NUCLEOTIDE SEQUENCE [LARGE SCALE GENOMIC DNA]</scope>
    <source>
        <strain evidence="1 2">MUCL2830</strain>
    </source>
</reference>
<organism evidence="1 2">
    <name type="scientific">Botryotinia calthae</name>
    <dbReference type="NCBI Taxonomy" id="38488"/>
    <lineage>
        <taxon>Eukaryota</taxon>
        <taxon>Fungi</taxon>
        <taxon>Dikarya</taxon>
        <taxon>Ascomycota</taxon>
        <taxon>Pezizomycotina</taxon>
        <taxon>Leotiomycetes</taxon>
        <taxon>Helotiales</taxon>
        <taxon>Sclerotiniaceae</taxon>
        <taxon>Botryotinia</taxon>
    </lineage>
</organism>
<comment type="caution">
    <text evidence="1">The sequence shown here is derived from an EMBL/GenBank/DDBJ whole genome shotgun (WGS) entry which is preliminary data.</text>
</comment>
<gene>
    <name evidence="1" type="ORF">BOTCAL_1573g00020</name>
</gene>
<proteinExistence type="predicted"/>
<accession>A0A4Y8CD25</accession>
<name>A0A4Y8CD25_9HELO</name>